<sequence>MIIFLVLASIVFPLSMFILQKFWMKFRLIFNIGAIISTLIFGNIASLSILEIIKNKSVFMTNIHAVFLNPFFLFTGAYIGIYILYQLLVLTISLGFISTYNPDKKES</sequence>
<gene>
    <name evidence="2" type="ORF">HNP81_001354</name>
</gene>
<evidence type="ECO:0000313" key="3">
    <source>
        <dbReference type="Proteomes" id="UP000626697"/>
    </source>
</evidence>
<evidence type="ECO:0000313" key="2">
    <source>
        <dbReference type="EMBL" id="MBA9026069.1"/>
    </source>
</evidence>
<keyword evidence="3" id="KW-1185">Reference proteome</keyword>
<keyword evidence="1" id="KW-0472">Membrane</keyword>
<feature type="transmembrane region" description="Helical" evidence="1">
    <location>
        <begin position="71"/>
        <end position="97"/>
    </location>
</feature>
<name>A0ABR6CLZ0_9BACI</name>
<evidence type="ECO:0000256" key="1">
    <source>
        <dbReference type="SAM" id="Phobius"/>
    </source>
</evidence>
<protein>
    <recommendedName>
        <fullName evidence="4">Transposase</fullName>
    </recommendedName>
</protein>
<keyword evidence="1" id="KW-0812">Transmembrane</keyword>
<feature type="transmembrane region" description="Helical" evidence="1">
    <location>
        <begin position="29"/>
        <end position="50"/>
    </location>
</feature>
<dbReference type="RefSeq" id="WP_182502017.1">
    <property type="nucleotide sequence ID" value="NZ_JACJHX010000003.1"/>
</dbReference>
<dbReference type="EMBL" id="JACJHX010000003">
    <property type="protein sequence ID" value="MBA9026069.1"/>
    <property type="molecule type" value="Genomic_DNA"/>
</dbReference>
<keyword evidence="1" id="KW-1133">Transmembrane helix</keyword>
<organism evidence="2 3">
    <name type="scientific">Peribacillus huizhouensis</name>
    <dbReference type="NCBI Taxonomy" id="1501239"/>
    <lineage>
        <taxon>Bacteria</taxon>
        <taxon>Bacillati</taxon>
        <taxon>Bacillota</taxon>
        <taxon>Bacilli</taxon>
        <taxon>Bacillales</taxon>
        <taxon>Bacillaceae</taxon>
        <taxon>Peribacillus</taxon>
    </lineage>
</organism>
<reference evidence="2 3" key="1">
    <citation type="submission" date="2020-08" db="EMBL/GenBank/DDBJ databases">
        <title>Genomic Encyclopedia of Type Strains, Phase IV (KMG-IV): sequencing the most valuable type-strain genomes for metagenomic binning, comparative biology and taxonomic classification.</title>
        <authorList>
            <person name="Goeker M."/>
        </authorList>
    </citation>
    <scope>NUCLEOTIDE SEQUENCE [LARGE SCALE GENOMIC DNA]</scope>
    <source>
        <strain evidence="2 3">DSM 105481</strain>
    </source>
</reference>
<dbReference type="Proteomes" id="UP000626697">
    <property type="component" value="Unassembled WGS sequence"/>
</dbReference>
<proteinExistence type="predicted"/>
<accession>A0ABR6CLZ0</accession>
<evidence type="ECO:0008006" key="4">
    <source>
        <dbReference type="Google" id="ProtNLM"/>
    </source>
</evidence>
<comment type="caution">
    <text evidence="2">The sequence shown here is derived from an EMBL/GenBank/DDBJ whole genome shotgun (WGS) entry which is preliminary data.</text>
</comment>